<feature type="region of interest" description="Disordered" evidence="2">
    <location>
        <begin position="1"/>
        <end position="56"/>
    </location>
</feature>
<feature type="compositionally biased region" description="Acidic residues" evidence="2">
    <location>
        <begin position="330"/>
        <end position="349"/>
    </location>
</feature>
<reference evidence="3" key="1">
    <citation type="submission" date="2020-11" db="EMBL/GenBank/DDBJ databases">
        <authorList>
            <consortium name="DOE Joint Genome Institute"/>
            <person name="Ahrendt S."/>
            <person name="Riley R."/>
            <person name="Andreopoulos W."/>
            <person name="Labutti K."/>
            <person name="Pangilinan J."/>
            <person name="Ruiz-Duenas F.J."/>
            <person name="Barrasa J.M."/>
            <person name="Sanchez-Garcia M."/>
            <person name="Camarero S."/>
            <person name="Miyauchi S."/>
            <person name="Serrano A."/>
            <person name="Linde D."/>
            <person name="Babiker R."/>
            <person name="Drula E."/>
            <person name="Ayuso-Fernandez I."/>
            <person name="Pacheco R."/>
            <person name="Padilla G."/>
            <person name="Ferreira P."/>
            <person name="Barriuso J."/>
            <person name="Kellner H."/>
            <person name="Castanera R."/>
            <person name="Alfaro M."/>
            <person name="Ramirez L."/>
            <person name="Pisabarro A.G."/>
            <person name="Kuo A."/>
            <person name="Tritt A."/>
            <person name="Lipzen A."/>
            <person name="He G."/>
            <person name="Yan M."/>
            <person name="Ng V."/>
            <person name="Cullen D."/>
            <person name="Martin F."/>
            <person name="Rosso M.-N."/>
            <person name="Henrissat B."/>
            <person name="Hibbett D."/>
            <person name="Martinez A.T."/>
            <person name="Grigoriev I.V."/>
        </authorList>
    </citation>
    <scope>NUCLEOTIDE SEQUENCE</scope>
    <source>
        <strain evidence="3">MF-IS2</strain>
    </source>
</reference>
<evidence type="ECO:0000313" key="3">
    <source>
        <dbReference type="EMBL" id="KAF9450651.1"/>
    </source>
</evidence>
<feature type="compositionally biased region" description="Acidic residues" evidence="2">
    <location>
        <begin position="810"/>
        <end position="829"/>
    </location>
</feature>
<dbReference type="AlphaFoldDB" id="A0A9P6C3F6"/>
<dbReference type="PANTHER" id="PTHR12790">
    <property type="entry name" value="TRANSCRIPTION INITIATION FACTOR IA RRN3"/>
    <property type="match status" value="1"/>
</dbReference>
<feature type="compositionally biased region" description="Pro residues" evidence="2">
    <location>
        <begin position="420"/>
        <end position="434"/>
    </location>
</feature>
<evidence type="ECO:0000256" key="1">
    <source>
        <dbReference type="ARBA" id="ARBA00010098"/>
    </source>
</evidence>
<dbReference type="GO" id="GO:0001181">
    <property type="term" value="F:RNA polymerase I general transcription initiation factor activity"/>
    <property type="evidence" value="ECO:0007669"/>
    <property type="project" value="InterPro"/>
</dbReference>
<gene>
    <name evidence="3" type="ORF">P691DRAFT_725585</name>
</gene>
<keyword evidence="4" id="KW-1185">Reference proteome</keyword>
<proteinExistence type="inferred from homology"/>
<feature type="region of interest" description="Disordered" evidence="2">
    <location>
        <begin position="545"/>
        <end position="567"/>
    </location>
</feature>
<comment type="similarity">
    <text evidence="1">Belongs to the RRN3 family.</text>
</comment>
<comment type="caution">
    <text evidence="3">The sequence shown here is derived from an EMBL/GenBank/DDBJ whole genome shotgun (WGS) entry which is preliminary data.</text>
</comment>
<feature type="compositionally biased region" description="Low complexity" evidence="2">
    <location>
        <begin position="738"/>
        <end position="758"/>
    </location>
</feature>
<evidence type="ECO:0000313" key="4">
    <source>
        <dbReference type="Proteomes" id="UP000807342"/>
    </source>
</evidence>
<dbReference type="OrthoDB" id="26970at2759"/>
<feature type="compositionally biased region" description="Basic and acidic residues" evidence="2">
    <location>
        <begin position="859"/>
        <end position="873"/>
    </location>
</feature>
<accession>A0A9P6C3F6</accession>
<dbReference type="GO" id="GO:0001042">
    <property type="term" value="F:RNA polymerase I core binding"/>
    <property type="evidence" value="ECO:0007669"/>
    <property type="project" value="TreeGrafter"/>
</dbReference>
<organism evidence="3 4">
    <name type="scientific">Macrolepiota fuliginosa MF-IS2</name>
    <dbReference type="NCBI Taxonomy" id="1400762"/>
    <lineage>
        <taxon>Eukaryota</taxon>
        <taxon>Fungi</taxon>
        <taxon>Dikarya</taxon>
        <taxon>Basidiomycota</taxon>
        <taxon>Agaricomycotina</taxon>
        <taxon>Agaricomycetes</taxon>
        <taxon>Agaricomycetidae</taxon>
        <taxon>Agaricales</taxon>
        <taxon>Agaricineae</taxon>
        <taxon>Agaricaceae</taxon>
        <taxon>Macrolepiota</taxon>
    </lineage>
</organism>
<feature type="compositionally biased region" description="Polar residues" evidence="2">
    <location>
        <begin position="1"/>
        <end position="14"/>
    </location>
</feature>
<dbReference type="GO" id="GO:0006361">
    <property type="term" value="P:transcription initiation at RNA polymerase I promoter"/>
    <property type="evidence" value="ECO:0007669"/>
    <property type="project" value="InterPro"/>
</dbReference>
<dbReference type="Proteomes" id="UP000807342">
    <property type="component" value="Unassembled WGS sequence"/>
</dbReference>
<sequence>MDPHSRLNQFNQRGPRSGPPPATRFSSETTHKPTLETFSSMPPPSASAAKKKPGSKPSALASALLIRRPIASNSRIKQNENYRKDMYLAFVNNALQQKLNGNSEPFDELVNQFNPKRRSNPSSTDTSTSLRTWILALTHVVSRLERTHSSLVEAVVNMPWTTLDSATVKSYTVFIGMLLSAKPEYLSLILGKIAQGFTYQSGLQTLSQAFPESSTSPVTRRVIYDRLHYLLQHLLSLIPTLPSTLQSLLVRNFPHKRQNQLAQSTYIRNLLRVSSYCPELSEKILATIVDRAIQIDVEIQVELEELEEDENLEEQPLFEIDPFDVVLGQEEPESSDLSDVDDSGEDDAGDNFSDLSSDAGGGFDDEAPPEMSTNVKHIQEMVNKLDSILTLVFEHFKRTHAISSVNLTLGSTEYNSASRPPSPPELPPLPPLPPLASDSPLMSPVTPSPTPIFPGKETGRISTSEPPPSMHPTTTASSSPQTLFNTMRTQFNALLSIFDRTILRTFKSRYTQFLIFWYTSLDPEFSDVFQGMLVERALLGSPQTAIQPPSELLNEEDGPTSGTTSAGGSMITRAAAASYIGSFVSRAVFVDSEGARRVVAILCEFLRAHLDEVEDSIRIYSASVAVGGPQHTVFYAIAQAVFLIFCFRWRDLLDLGGEDEEGEGVVNSNGTIGQAEGAPKSRKWMPELAVLQRVVNSVLNPLKVCSLNVVTQFARVAQATDFIYCYTVLESNRRLEHTSTSSNPNMASSSTSNQTTSTSSTTIFTLNKSDSGSVTAELNTFFPFDPYRLPRSSAFIRDVYREWSSVAIDSESDDEEEEEGEEEGAEETDYSLGGVPGSSPEKYLAIPQGQGKMRGSGLGHKERGGEGGEKDDTAGGLGESLEQMSISPRYGEGMASTSVMSVTMGFAE</sequence>
<dbReference type="InterPro" id="IPR007991">
    <property type="entry name" value="RNA_pol_I_trans_ini_fac_RRN3"/>
</dbReference>
<feature type="region of interest" description="Disordered" evidence="2">
    <location>
        <begin position="807"/>
        <end position="892"/>
    </location>
</feature>
<evidence type="ECO:0000256" key="2">
    <source>
        <dbReference type="SAM" id="MobiDB-lite"/>
    </source>
</evidence>
<dbReference type="Pfam" id="PF05327">
    <property type="entry name" value="RRN3"/>
    <property type="match status" value="1"/>
</dbReference>
<feature type="region of interest" description="Disordered" evidence="2">
    <location>
        <begin position="737"/>
        <end position="758"/>
    </location>
</feature>
<dbReference type="PANTHER" id="PTHR12790:SF0">
    <property type="entry name" value="RNA POLYMERASE I-SPECIFIC TRANSCRIPTION INITIATION FACTOR RRN3-RELATED"/>
    <property type="match status" value="1"/>
</dbReference>
<feature type="region of interest" description="Disordered" evidence="2">
    <location>
        <begin position="330"/>
        <end position="370"/>
    </location>
</feature>
<dbReference type="GO" id="GO:0005634">
    <property type="term" value="C:nucleus"/>
    <property type="evidence" value="ECO:0007669"/>
    <property type="project" value="TreeGrafter"/>
</dbReference>
<keyword evidence="3" id="KW-0648">Protein biosynthesis</keyword>
<dbReference type="GO" id="GO:0003743">
    <property type="term" value="F:translation initiation factor activity"/>
    <property type="evidence" value="ECO:0007669"/>
    <property type="project" value="UniProtKB-KW"/>
</dbReference>
<feature type="compositionally biased region" description="Polar residues" evidence="2">
    <location>
        <begin position="471"/>
        <end position="480"/>
    </location>
</feature>
<protein>
    <submittedName>
        <fullName evidence="3">RNA polymerase I-specific transcription initiation factor RRN3</fullName>
    </submittedName>
</protein>
<feature type="compositionally biased region" description="Low complexity" evidence="2">
    <location>
        <begin position="435"/>
        <end position="444"/>
    </location>
</feature>
<keyword evidence="3" id="KW-0396">Initiation factor</keyword>
<dbReference type="EMBL" id="MU151100">
    <property type="protein sequence ID" value="KAF9450651.1"/>
    <property type="molecule type" value="Genomic_DNA"/>
</dbReference>
<feature type="region of interest" description="Disordered" evidence="2">
    <location>
        <begin position="413"/>
        <end position="480"/>
    </location>
</feature>
<name>A0A9P6C3F6_9AGAR</name>